<evidence type="ECO:0000256" key="1">
    <source>
        <dbReference type="SAM" id="SignalP"/>
    </source>
</evidence>
<protein>
    <recommendedName>
        <fullName evidence="4">Secreted protein</fullName>
    </recommendedName>
</protein>
<gene>
    <name evidence="2" type="ORF">RM812_21045</name>
</gene>
<accession>A0ABU3AR45</accession>
<evidence type="ECO:0000313" key="2">
    <source>
        <dbReference type="EMBL" id="MDT0612682.1"/>
    </source>
</evidence>
<feature type="signal peptide" evidence="1">
    <location>
        <begin position="1"/>
        <end position="29"/>
    </location>
</feature>
<feature type="chain" id="PRO_5047140310" description="Secreted protein" evidence="1">
    <location>
        <begin position="30"/>
        <end position="170"/>
    </location>
</feature>
<comment type="caution">
    <text evidence="2">The sequence shown here is derived from an EMBL/GenBank/DDBJ whole genome shotgun (WGS) entry which is preliminary data.</text>
</comment>
<keyword evidence="3" id="KW-1185">Reference proteome</keyword>
<evidence type="ECO:0008006" key="4">
    <source>
        <dbReference type="Google" id="ProtNLM"/>
    </source>
</evidence>
<dbReference type="EMBL" id="JAVRFH010000021">
    <property type="protein sequence ID" value="MDT0612682.1"/>
    <property type="molecule type" value="Genomic_DNA"/>
</dbReference>
<reference evidence="2" key="1">
    <citation type="submission" date="2024-05" db="EMBL/GenBank/DDBJ databases">
        <title>30 novel species of actinomycetes from the DSMZ collection.</title>
        <authorList>
            <person name="Nouioui I."/>
        </authorList>
    </citation>
    <scope>NUCLEOTIDE SEQUENCE</scope>
    <source>
        <strain evidence="2">DSM 40712</strain>
    </source>
</reference>
<organism evidence="2 3">
    <name type="scientific">Streptomyces lancefieldiae</name>
    <dbReference type="NCBI Taxonomy" id="3075520"/>
    <lineage>
        <taxon>Bacteria</taxon>
        <taxon>Bacillati</taxon>
        <taxon>Actinomycetota</taxon>
        <taxon>Actinomycetes</taxon>
        <taxon>Kitasatosporales</taxon>
        <taxon>Streptomycetaceae</taxon>
        <taxon>Streptomyces</taxon>
    </lineage>
</organism>
<keyword evidence="1" id="KW-0732">Signal</keyword>
<evidence type="ECO:0000313" key="3">
    <source>
        <dbReference type="Proteomes" id="UP001180724"/>
    </source>
</evidence>
<sequence length="170" mass="17452">MRNTRTRRIRPLVVAALAGSLLAGGGAVAVSGGLVSASASGKPADTIANAAAAQSNKASKCQGSAVGVVGKWTEGLSSCAFFGSKSTPTFTYELWGDKYAELQRSQVEVFGIAPNGKGTWYKAGVIAGGTEQETVFIKVPWGNSAATPKIRVKPIPIAGAVVTKVSFAHR</sequence>
<dbReference type="RefSeq" id="WP_311574734.1">
    <property type="nucleotide sequence ID" value="NZ_JAVRFH010000021.1"/>
</dbReference>
<name>A0ABU3AR45_9ACTN</name>
<proteinExistence type="predicted"/>
<dbReference type="Proteomes" id="UP001180724">
    <property type="component" value="Unassembled WGS sequence"/>
</dbReference>